<dbReference type="GO" id="GO:0006152">
    <property type="term" value="P:purine nucleoside catabolic process"/>
    <property type="evidence" value="ECO:0007669"/>
    <property type="project" value="TreeGrafter"/>
</dbReference>
<dbReference type="GO" id="GO:0008477">
    <property type="term" value="F:purine nucleosidase activity"/>
    <property type="evidence" value="ECO:0007669"/>
    <property type="project" value="TreeGrafter"/>
</dbReference>
<comment type="caution">
    <text evidence="7">The sequence shown here is derived from an EMBL/GenBank/DDBJ whole genome shotgun (WGS) entry which is preliminary data.</text>
</comment>
<dbReference type="InterPro" id="IPR036452">
    <property type="entry name" value="Ribo_hydro-like"/>
</dbReference>
<evidence type="ECO:0000256" key="1">
    <source>
        <dbReference type="ARBA" id="ARBA00009176"/>
    </source>
</evidence>
<dbReference type="InterPro" id="IPR001910">
    <property type="entry name" value="Inosine/uridine_hydrolase_dom"/>
</dbReference>
<dbReference type="Gene3D" id="3.90.245.10">
    <property type="entry name" value="Ribonucleoside hydrolase-like"/>
    <property type="match status" value="1"/>
</dbReference>
<evidence type="ECO:0000256" key="2">
    <source>
        <dbReference type="ARBA" id="ARBA00022801"/>
    </source>
</evidence>
<gene>
    <name evidence="7" type="ORF">HYH03_008082</name>
</gene>
<dbReference type="PANTHER" id="PTHR12304">
    <property type="entry name" value="INOSINE-URIDINE PREFERRING NUCLEOSIDE HYDROLASE"/>
    <property type="match status" value="1"/>
</dbReference>
<name>A0A835Y4A2_9CHLO</name>
<dbReference type="OrthoDB" id="432381at2759"/>
<keyword evidence="2" id="KW-0378">Hydrolase</keyword>
<dbReference type="EMBL" id="JAEHOE010000035">
    <property type="protein sequence ID" value="KAG2493866.1"/>
    <property type="molecule type" value="Genomic_DNA"/>
</dbReference>
<sequence>MATVRYRAIAFVAALMFSMDWIARAEAEPLKIIFDHDGGIDDFVTLLLLLSRPADVKLLGITILDADCKIDLAVNTTLKILYTLGFRDVPVAASSLQGANPFPELWRWSPLRRVPYCRTVDVQPLINGMRPEELEPQRVKTPGEDFLAELLLAQPEPVTLVSTGPLSNVAHVLTRYGEAAASKIKKIYWMGGALRAHGNVVAPGHDGTAEWNAYWDPEAVGAVWRSRVPLVLVPLDATNAVPVTPDLVYRFGPQSDSRYSVLAGIIWSKVISWVYERPHEPYYAWDTLTAACVLRPGLCEVEETVETYAVTEGRSQGRTALADDADEDAGTCRPEEGAEGGSGRGGACSAAVLRGGTPPRNVSVVWRVEAEAFYAFVLEALRV</sequence>
<evidence type="ECO:0000256" key="4">
    <source>
        <dbReference type="SAM" id="MobiDB-lite"/>
    </source>
</evidence>
<dbReference type="InterPro" id="IPR023186">
    <property type="entry name" value="IUNH"/>
</dbReference>
<dbReference type="Proteomes" id="UP000612055">
    <property type="component" value="Unassembled WGS sequence"/>
</dbReference>
<dbReference type="PANTHER" id="PTHR12304:SF46">
    <property type="entry name" value="INOSINE-ADENOSINE-GUANOSINE-NUCLEOSIDE HYDROLASE"/>
    <property type="match status" value="1"/>
</dbReference>
<comment type="similarity">
    <text evidence="1">Belongs to the IUNH family.</text>
</comment>
<accession>A0A835Y4A2</accession>
<dbReference type="SUPFAM" id="SSF53590">
    <property type="entry name" value="Nucleoside hydrolase"/>
    <property type="match status" value="1"/>
</dbReference>
<protein>
    <recommendedName>
        <fullName evidence="6">Inosine/uridine-preferring nucleoside hydrolase domain-containing protein</fullName>
    </recommendedName>
</protein>
<feature type="region of interest" description="Disordered" evidence="4">
    <location>
        <begin position="316"/>
        <end position="346"/>
    </location>
</feature>
<evidence type="ECO:0000259" key="6">
    <source>
        <dbReference type="Pfam" id="PF01156"/>
    </source>
</evidence>
<evidence type="ECO:0000313" key="7">
    <source>
        <dbReference type="EMBL" id="KAG2493866.1"/>
    </source>
</evidence>
<dbReference type="AlphaFoldDB" id="A0A835Y4A2"/>
<proteinExistence type="inferred from homology"/>
<reference evidence="7" key="1">
    <citation type="journal article" date="2020" name="bioRxiv">
        <title>Comparative genomics of Chlamydomonas.</title>
        <authorList>
            <person name="Craig R.J."/>
            <person name="Hasan A.R."/>
            <person name="Ness R.W."/>
            <person name="Keightley P.D."/>
        </authorList>
    </citation>
    <scope>NUCLEOTIDE SEQUENCE</scope>
    <source>
        <strain evidence="7">CCAP 11/70</strain>
    </source>
</reference>
<keyword evidence="3" id="KW-0326">Glycosidase</keyword>
<organism evidence="7 8">
    <name type="scientific">Edaphochlamys debaryana</name>
    <dbReference type="NCBI Taxonomy" id="47281"/>
    <lineage>
        <taxon>Eukaryota</taxon>
        <taxon>Viridiplantae</taxon>
        <taxon>Chlorophyta</taxon>
        <taxon>core chlorophytes</taxon>
        <taxon>Chlorophyceae</taxon>
        <taxon>CS clade</taxon>
        <taxon>Chlamydomonadales</taxon>
        <taxon>Chlamydomonadales incertae sedis</taxon>
        <taxon>Edaphochlamys</taxon>
    </lineage>
</organism>
<evidence type="ECO:0000256" key="5">
    <source>
        <dbReference type="SAM" id="SignalP"/>
    </source>
</evidence>
<evidence type="ECO:0000313" key="8">
    <source>
        <dbReference type="Proteomes" id="UP000612055"/>
    </source>
</evidence>
<dbReference type="Pfam" id="PF01156">
    <property type="entry name" value="IU_nuc_hydro"/>
    <property type="match status" value="1"/>
</dbReference>
<feature type="domain" description="Inosine/uridine-preferring nucleoside hydrolase" evidence="6">
    <location>
        <begin position="32"/>
        <end position="374"/>
    </location>
</feature>
<feature type="signal peptide" evidence="5">
    <location>
        <begin position="1"/>
        <end position="27"/>
    </location>
</feature>
<evidence type="ECO:0000256" key="3">
    <source>
        <dbReference type="ARBA" id="ARBA00023295"/>
    </source>
</evidence>
<keyword evidence="8" id="KW-1185">Reference proteome</keyword>
<dbReference type="GO" id="GO:0005829">
    <property type="term" value="C:cytosol"/>
    <property type="evidence" value="ECO:0007669"/>
    <property type="project" value="TreeGrafter"/>
</dbReference>
<feature type="chain" id="PRO_5032459418" description="Inosine/uridine-preferring nucleoside hydrolase domain-containing protein" evidence="5">
    <location>
        <begin position="28"/>
        <end position="383"/>
    </location>
</feature>
<keyword evidence="5" id="KW-0732">Signal</keyword>